<dbReference type="KEGG" id="mng:MNEG_5212"/>
<dbReference type="RefSeq" id="XP_013901765.1">
    <property type="nucleotide sequence ID" value="XM_014046311.1"/>
</dbReference>
<accession>A0A0D2NB82</accession>
<evidence type="ECO:0000256" key="1">
    <source>
        <dbReference type="SAM" id="MobiDB-lite"/>
    </source>
</evidence>
<proteinExistence type="predicted"/>
<evidence type="ECO:0000313" key="3">
    <source>
        <dbReference type="Proteomes" id="UP000054498"/>
    </source>
</evidence>
<sequence>MMAMTAWNRCAAASAACAAPAPAFGAARWWSSAGDAGGEGSGQRRGKCAEGRASPDDEPQLFIRQLQEAGEQGDLARVFDLVEGRGEDIDEEGVEVALAQVAHCSQLMKLVGDQLESEVHHKQTFQTLVDMAAHGAKRFSAPAKARIVSLLGGQLKWRDEVALDELGRSLMAGVQDLGPTHLSLLVGGLAAAGHSPGVLLLDAVRDRIRELGPSEVPAQQG</sequence>
<dbReference type="AlphaFoldDB" id="A0A0D2NB82"/>
<name>A0A0D2NB82_9CHLO</name>
<gene>
    <name evidence="2" type="ORF">MNEG_5212</name>
</gene>
<evidence type="ECO:0000313" key="2">
    <source>
        <dbReference type="EMBL" id="KIZ02746.1"/>
    </source>
</evidence>
<feature type="region of interest" description="Disordered" evidence="1">
    <location>
        <begin position="34"/>
        <end position="57"/>
    </location>
</feature>
<dbReference type="OrthoDB" id="537199at2759"/>
<dbReference type="GeneID" id="25738089"/>
<dbReference type="Proteomes" id="UP000054498">
    <property type="component" value="Unassembled WGS sequence"/>
</dbReference>
<organism evidence="2 3">
    <name type="scientific">Monoraphidium neglectum</name>
    <dbReference type="NCBI Taxonomy" id="145388"/>
    <lineage>
        <taxon>Eukaryota</taxon>
        <taxon>Viridiplantae</taxon>
        <taxon>Chlorophyta</taxon>
        <taxon>core chlorophytes</taxon>
        <taxon>Chlorophyceae</taxon>
        <taxon>CS clade</taxon>
        <taxon>Sphaeropleales</taxon>
        <taxon>Selenastraceae</taxon>
        <taxon>Monoraphidium</taxon>
    </lineage>
</organism>
<dbReference type="EMBL" id="KK100984">
    <property type="protein sequence ID" value="KIZ02746.1"/>
    <property type="molecule type" value="Genomic_DNA"/>
</dbReference>
<keyword evidence="3" id="KW-1185">Reference proteome</keyword>
<protein>
    <submittedName>
        <fullName evidence="2">Uncharacterized protein</fullName>
    </submittedName>
</protein>
<reference evidence="2 3" key="1">
    <citation type="journal article" date="2013" name="BMC Genomics">
        <title>Reconstruction of the lipid metabolism for the microalga Monoraphidium neglectum from its genome sequence reveals characteristics suitable for biofuel production.</title>
        <authorList>
            <person name="Bogen C."/>
            <person name="Al-Dilaimi A."/>
            <person name="Albersmeier A."/>
            <person name="Wichmann J."/>
            <person name="Grundmann M."/>
            <person name="Rupp O."/>
            <person name="Lauersen K.J."/>
            <person name="Blifernez-Klassen O."/>
            <person name="Kalinowski J."/>
            <person name="Goesmann A."/>
            <person name="Mussgnug J.H."/>
            <person name="Kruse O."/>
        </authorList>
    </citation>
    <scope>NUCLEOTIDE SEQUENCE [LARGE SCALE GENOMIC DNA]</scope>
    <source>
        <strain evidence="2 3">SAG 48.87</strain>
    </source>
</reference>